<comment type="similarity">
    <text evidence="3">Belongs to the histone H3 family.</text>
</comment>
<dbReference type="GO" id="GO:0000786">
    <property type="term" value="C:nucleosome"/>
    <property type="evidence" value="ECO:0007669"/>
    <property type="project" value="UniProtKB-KW"/>
</dbReference>
<evidence type="ECO:0000313" key="11">
    <source>
        <dbReference type="Proteomes" id="UP000834106"/>
    </source>
</evidence>
<comment type="subcellular location">
    <subcellularLocation>
        <location evidence="2">Chromosome</location>
    </subcellularLocation>
    <subcellularLocation>
        <location evidence="1">Nucleus</location>
    </subcellularLocation>
</comment>
<keyword evidence="5" id="KW-0007">Acetylation</keyword>
<sequence length="233" mass="26174">MARTKQNARKSSGGNASGKQLLLRFRLVREISQDFKIDLCFQSHAVLTLQEAAEAYLVGLFEDTNLRAIHAKRVTIMPKDIQLACRIREPILWRTLKVLDHQIHRAEGLSFDECEHVPETLPYEVLMKTSAPPKSYVPMITPSNFPEADGFVFGFPTRFGMMAAQFKAFVDATRGLWRTQQLAGNLLGSSTALDLKDVDKKLLCKFSILEVEMSLCLLLDLASNEGWTDLLAS</sequence>
<feature type="domain" description="Core Histone H2A/H2B/H3" evidence="9">
    <location>
        <begin position="26"/>
        <end position="87"/>
    </location>
</feature>
<dbReference type="SUPFAM" id="SSF47113">
    <property type="entry name" value="Histone-fold"/>
    <property type="match status" value="1"/>
</dbReference>
<dbReference type="GO" id="GO:0046982">
    <property type="term" value="F:protein heterodimerization activity"/>
    <property type="evidence" value="ECO:0007669"/>
    <property type="project" value="InterPro"/>
</dbReference>
<keyword evidence="11" id="KW-1185">Reference proteome</keyword>
<dbReference type="SMART" id="SM00428">
    <property type="entry name" value="H3"/>
    <property type="match status" value="1"/>
</dbReference>
<evidence type="ECO:0000256" key="3">
    <source>
        <dbReference type="ARBA" id="ARBA00010343"/>
    </source>
</evidence>
<keyword evidence="7" id="KW-0539">Nucleus</keyword>
<dbReference type="InterPro" id="IPR009072">
    <property type="entry name" value="Histone-fold"/>
</dbReference>
<dbReference type="Pfam" id="PF00125">
    <property type="entry name" value="Histone"/>
    <property type="match status" value="1"/>
</dbReference>
<name>A0AAD2DJU1_9LAMI</name>
<proteinExistence type="inferred from homology"/>
<evidence type="ECO:0000259" key="9">
    <source>
        <dbReference type="Pfam" id="PF00125"/>
    </source>
</evidence>
<dbReference type="Proteomes" id="UP000834106">
    <property type="component" value="Chromosome 1"/>
</dbReference>
<dbReference type="GO" id="GO:0005634">
    <property type="term" value="C:nucleus"/>
    <property type="evidence" value="ECO:0007669"/>
    <property type="project" value="UniProtKB-SubCell"/>
</dbReference>
<keyword evidence="4" id="KW-0158">Chromosome</keyword>
<evidence type="ECO:0000256" key="1">
    <source>
        <dbReference type="ARBA" id="ARBA00004123"/>
    </source>
</evidence>
<dbReference type="EMBL" id="OU503036">
    <property type="protein sequence ID" value="CAI9753986.1"/>
    <property type="molecule type" value="Genomic_DNA"/>
</dbReference>
<accession>A0AAD2DJU1</accession>
<dbReference type="PANTHER" id="PTHR11426">
    <property type="entry name" value="HISTONE H3"/>
    <property type="match status" value="1"/>
</dbReference>
<evidence type="ECO:0000256" key="7">
    <source>
        <dbReference type="ARBA" id="ARBA00023242"/>
    </source>
</evidence>
<reference evidence="10" key="1">
    <citation type="submission" date="2023-05" db="EMBL/GenBank/DDBJ databases">
        <authorList>
            <person name="Huff M."/>
        </authorList>
    </citation>
    <scope>NUCLEOTIDE SEQUENCE</scope>
</reference>
<dbReference type="InterPro" id="IPR000164">
    <property type="entry name" value="Histone_H3/CENP-A"/>
</dbReference>
<dbReference type="Gene3D" id="3.40.50.360">
    <property type="match status" value="1"/>
</dbReference>
<protein>
    <recommendedName>
        <fullName evidence="9">Core Histone H2A/H2B/H3 domain-containing protein</fullName>
    </recommendedName>
</protein>
<evidence type="ECO:0000256" key="5">
    <source>
        <dbReference type="ARBA" id="ARBA00022990"/>
    </source>
</evidence>
<evidence type="ECO:0000256" key="6">
    <source>
        <dbReference type="ARBA" id="ARBA00023125"/>
    </source>
</evidence>
<keyword evidence="8" id="KW-0544">Nucleosome core</keyword>
<evidence type="ECO:0000256" key="8">
    <source>
        <dbReference type="ARBA" id="ARBA00023269"/>
    </source>
</evidence>
<evidence type="ECO:0000313" key="10">
    <source>
        <dbReference type="EMBL" id="CAI9753986.1"/>
    </source>
</evidence>
<evidence type="ECO:0000256" key="2">
    <source>
        <dbReference type="ARBA" id="ARBA00004286"/>
    </source>
</evidence>
<gene>
    <name evidence="10" type="ORF">FPE_LOCUS1417</name>
</gene>
<dbReference type="SUPFAM" id="SSF52218">
    <property type="entry name" value="Flavoproteins"/>
    <property type="match status" value="1"/>
</dbReference>
<dbReference type="Gene3D" id="1.10.20.10">
    <property type="entry name" value="Histone, subunit A"/>
    <property type="match status" value="1"/>
</dbReference>
<dbReference type="GO" id="GO:0003677">
    <property type="term" value="F:DNA binding"/>
    <property type="evidence" value="ECO:0007669"/>
    <property type="project" value="UniProtKB-KW"/>
</dbReference>
<organism evidence="10 11">
    <name type="scientific">Fraxinus pennsylvanica</name>
    <dbReference type="NCBI Taxonomy" id="56036"/>
    <lineage>
        <taxon>Eukaryota</taxon>
        <taxon>Viridiplantae</taxon>
        <taxon>Streptophyta</taxon>
        <taxon>Embryophyta</taxon>
        <taxon>Tracheophyta</taxon>
        <taxon>Spermatophyta</taxon>
        <taxon>Magnoliopsida</taxon>
        <taxon>eudicotyledons</taxon>
        <taxon>Gunneridae</taxon>
        <taxon>Pentapetalae</taxon>
        <taxon>asterids</taxon>
        <taxon>lamiids</taxon>
        <taxon>Lamiales</taxon>
        <taxon>Oleaceae</taxon>
        <taxon>Oleeae</taxon>
        <taxon>Fraxinus</taxon>
    </lineage>
</organism>
<dbReference type="AlphaFoldDB" id="A0AAD2DJU1"/>
<dbReference type="InterPro" id="IPR029039">
    <property type="entry name" value="Flavoprotein-like_sf"/>
</dbReference>
<dbReference type="FunFam" id="1.10.20.10:FF:000085">
    <property type="entry name" value="Histone H3.2"/>
    <property type="match status" value="1"/>
</dbReference>
<dbReference type="CDD" id="cd22911">
    <property type="entry name" value="HFD_H3"/>
    <property type="match status" value="1"/>
</dbReference>
<dbReference type="GO" id="GO:0030527">
    <property type="term" value="F:structural constituent of chromatin"/>
    <property type="evidence" value="ECO:0007669"/>
    <property type="project" value="InterPro"/>
</dbReference>
<dbReference type="InterPro" id="IPR007125">
    <property type="entry name" value="H2A/H2B/H3"/>
</dbReference>
<keyword evidence="6" id="KW-0238">DNA-binding</keyword>
<evidence type="ECO:0000256" key="4">
    <source>
        <dbReference type="ARBA" id="ARBA00022454"/>
    </source>
</evidence>